<gene>
    <name evidence="1" type="ordered locus">AS9A_1098</name>
</gene>
<accession>F6EQU0</accession>
<sequence>MDYLWEVHNLPIAGAIHELFVAARTDADVAARMGQVLAYAVDLVVEVAGRVAPTLSALKGFREWLLLSVATMRGVVTVSALGVGPAHVGDWAVLRNQLMAVLDSLKT</sequence>
<name>F6EQU0_HOYSD</name>
<dbReference type="AlphaFoldDB" id="F6EQU0"/>
<proteinExistence type="predicted"/>
<protein>
    <submittedName>
        <fullName evidence="1">Transcriptional regulator, TetR family</fullName>
    </submittedName>
</protein>
<dbReference type="EMBL" id="CP002786">
    <property type="protein sequence ID" value="AEF39550.1"/>
    <property type="molecule type" value="Genomic_DNA"/>
</dbReference>
<dbReference type="KEGG" id="asd:AS9A_1098"/>
<dbReference type="HOGENOM" id="CLU_2204548_0_0_11"/>
<evidence type="ECO:0000313" key="1">
    <source>
        <dbReference type="EMBL" id="AEF39550.1"/>
    </source>
</evidence>
<keyword evidence="2" id="KW-1185">Reference proteome</keyword>
<dbReference type="eggNOG" id="COG1309">
    <property type="taxonomic scope" value="Bacteria"/>
</dbReference>
<organism evidence="1 2">
    <name type="scientific">Hoyosella subflava (strain DSM 45089 / JCM 17490 / NBRC 109087 / DQS3-9A1)</name>
    <name type="common">Amycolicicoccus subflavus</name>
    <dbReference type="NCBI Taxonomy" id="443218"/>
    <lineage>
        <taxon>Bacteria</taxon>
        <taxon>Bacillati</taxon>
        <taxon>Actinomycetota</taxon>
        <taxon>Actinomycetes</taxon>
        <taxon>Mycobacteriales</taxon>
        <taxon>Hoyosellaceae</taxon>
        <taxon>Hoyosella</taxon>
    </lineage>
</organism>
<reference evidence="1 2" key="1">
    <citation type="journal article" date="2011" name="J. Bacteriol.">
        <title>Complete genome sequence of Amycolicicoccus subflavus DQS3-9A1T, an actinomycete isolated from crude oil-polluted soil.</title>
        <authorList>
            <person name="Cai M."/>
            <person name="Chen W.M."/>
            <person name="Nie Y."/>
            <person name="Chi C.Q."/>
            <person name="Wang Y.N."/>
            <person name="Tang Y.Q."/>
            <person name="Li G.Y."/>
            <person name="Wu X.L."/>
        </authorList>
    </citation>
    <scope>NUCLEOTIDE SEQUENCE [LARGE SCALE GENOMIC DNA]</scope>
    <source>
        <strain evidence="2">DSM 45089 / DQS3-9A1</strain>
    </source>
</reference>
<dbReference type="Proteomes" id="UP000009235">
    <property type="component" value="Chromosome"/>
</dbReference>
<evidence type="ECO:0000313" key="2">
    <source>
        <dbReference type="Proteomes" id="UP000009235"/>
    </source>
</evidence>